<dbReference type="Gene3D" id="2.150.10.10">
    <property type="entry name" value="Serralysin-like metalloprotease, C-terminal"/>
    <property type="match status" value="4"/>
</dbReference>
<evidence type="ECO:0000313" key="4">
    <source>
        <dbReference type="Proteomes" id="UP000309450"/>
    </source>
</evidence>
<dbReference type="PANTHER" id="PTHR38340">
    <property type="entry name" value="S-LAYER PROTEIN"/>
    <property type="match status" value="1"/>
</dbReference>
<protein>
    <submittedName>
        <fullName evidence="3">Calcium-binding protein</fullName>
    </submittedName>
</protein>
<comment type="subcellular location">
    <subcellularLocation>
        <location evidence="1">Secreted</location>
    </subcellularLocation>
</comment>
<dbReference type="Pfam" id="PF00353">
    <property type="entry name" value="HemolysinCabind"/>
    <property type="match status" value="5"/>
</dbReference>
<organism evidence="3 4">
    <name type="scientific">Aliigemmobacter aestuarii</name>
    <dbReference type="NCBI Taxonomy" id="1445661"/>
    <lineage>
        <taxon>Bacteria</taxon>
        <taxon>Pseudomonadati</taxon>
        <taxon>Pseudomonadota</taxon>
        <taxon>Alphaproteobacteria</taxon>
        <taxon>Rhodobacterales</taxon>
        <taxon>Paracoccaceae</taxon>
        <taxon>Aliigemmobacter</taxon>
    </lineage>
</organism>
<reference evidence="3 4" key="1">
    <citation type="submission" date="2019-04" db="EMBL/GenBank/DDBJ databases">
        <title>Draft genome sequence of Gemmobacter aestuarii sp. nov.</title>
        <authorList>
            <person name="Hameed A."/>
            <person name="Lin S.-Y."/>
            <person name="Shahina M."/>
            <person name="Lai W.-A."/>
            <person name="Young C.-C."/>
        </authorList>
    </citation>
    <scope>NUCLEOTIDE SEQUENCE [LARGE SCALE GENOMIC DNA]</scope>
    <source>
        <strain evidence="3 4">CC-PW-75</strain>
    </source>
</reference>
<dbReference type="PANTHER" id="PTHR38340:SF1">
    <property type="entry name" value="S-LAYER PROTEIN"/>
    <property type="match status" value="1"/>
</dbReference>
<keyword evidence="4" id="KW-1185">Reference proteome</keyword>
<dbReference type="GO" id="GO:0005509">
    <property type="term" value="F:calcium ion binding"/>
    <property type="evidence" value="ECO:0007669"/>
    <property type="project" value="InterPro"/>
</dbReference>
<comment type="caution">
    <text evidence="3">The sequence shown here is derived from an EMBL/GenBank/DDBJ whole genome shotgun (WGS) entry which is preliminary data.</text>
</comment>
<gene>
    <name evidence="3" type="ORF">E7811_01555</name>
</gene>
<dbReference type="EMBL" id="SSND01000001">
    <property type="protein sequence ID" value="THD84461.1"/>
    <property type="molecule type" value="Genomic_DNA"/>
</dbReference>
<dbReference type="Proteomes" id="UP000309450">
    <property type="component" value="Unassembled WGS sequence"/>
</dbReference>
<name>A0A4S3MSL6_9RHOB</name>
<dbReference type="SUPFAM" id="SSF51120">
    <property type="entry name" value="beta-Roll"/>
    <property type="match status" value="3"/>
</dbReference>
<sequence length="418" mass="42803">MPLTPPPHPAIFDQLLSGDDGDNGLRGSALVDVVFGLGGNDSINGLGGDDYLDGGDGNDEVYGGGGDDTLIGGNGDDTLFGTNGNNQIFGGEGADLLDSGGRSSTLVGGAGDDTLVARLDLGGNHVLEGGAGADLFRLTLASDPDVSELQLTDFDPFEDDLEIDGASAATIFNSGAYLVTTATGLRFTHVTGDILHFDGLTAEDIFRAYGLAGDDTIIGLGEDEVIYGGLGNNNLDGANGDDVLVGDSGNDTLYGGNGDDTLAGKNGSDWLFGGDGADVIYAHAGGDRLYGEEGDDTLYSSVQNSTLSGGAGNDLLVARMDKGGDHLLSGGDGADTFDFTFGNIRKVSINTITDFDLAEDWLTVEGMDLFGFAALNGRFFVQDGDQAVINLGNGGTIRLDGADAGLLNDMIWPVLVVN</sequence>
<evidence type="ECO:0000256" key="1">
    <source>
        <dbReference type="ARBA" id="ARBA00004613"/>
    </source>
</evidence>
<accession>A0A4S3MSL6</accession>
<dbReference type="InterPro" id="IPR050557">
    <property type="entry name" value="RTX_toxin/Mannuronan_C5-epim"/>
</dbReference>
<evidence type="ECO:0000256" key="2">
    <source>
        <dbReference type="ARBA" id="ARBA00022525"/>
    </source>
</evidence>
<evidence type="ECO:0000313" key="3">
    <source>
        <dbReference type="EMBL" id="THD84461.1"/>
    </source>
</evidence>
<dbReference type="InterPro" id="IPR001343">
    <property type="entry name" value="Hemolysn_Ca-bd"/>
</dbReference>
<dbReference type="OrthoDB" id="7877430at2"/>
<dbReference type="PROSITE" id="PS00330">
    <property type="entry name" value="HEMOLYSIN_CALCIUM"/>
    <property type="match status" value="2"/>
</dbReference>
<dbReference type="AlphaFoldDB" id="A0A4S3MSL6"/>
<dbReference type="InterPro" id="IPR011049">
    <property type="entry name" value="Serralysin-like_metalloprot_C"/>
</dbReference>
<dbReference type="PRINTS" id="PR00313">
    <property type="entry name" value="CABNDNGRPT"/>
</dbReference>
<dbReference type="GO" id="GO:0005576">
    <property type="term" value="C:extracellular region"/>
    <property type="evidence" value="ECO:0007669"/>
    <property type="project" value="UniProtKB-SubCell"/>
</dbReference>
<keyword evidence="2" id="KW-0964">Secreted</keyword>
<dbReference type="InterPro" id="IPR018511">
    <property type="entry name" value="Hemolysin-typ_Ca-bd_CS"/>
</dbReference>
<proteinExistence type="predicted"/>
<dbReference type="RefSeq" id="WP_136392842.1">
    <property type="nucleotide sequence ID" value="NZ_SSND01000001.1"/>
</dbReference>